<dbReference type="EMBL" id="RHGB01000012">
    <property type="protein sequence ID" value="RNL61595.1"/>
    <property type="molecule type" value="Genomic_DNA"/>
</dbReference>
<sequence>MGDDDRLFAEEMAGVKPLELERRVVLKKDSGDAVSIAARRAAATASSEARNFLSTSDIELLDPYYVLEFRREGVQHGVFRRLKQGKYAIEARLDLHKMTVDQARLQVFEFIREAMKADLRTVMIVHGRGHHSESKGAVIKSYVNRWLPEMDEVQGFSSAQPQHGGAGAVYIMLRKSERKKQENRDRLARGRSV</sequence>
<dbReference type="RefSeq" id="WP_103683576.1">
    <property type="nucleotide sequence ID" value="NZ_PQGG01000013.1"/>
</dbReference>
<name>A0A2S4HHQ4_9GAMM</name>
<organism evidence="2 4">
    <name type="scientific">Zhongshania marina</name>
    <dbReference type="NCBI Taxonomy" id="2304603"/>
    <lineage>
        <taxon>Bacteria</taxon>
        <taxon>Pseudomonadati</taxon>
        <taxon>Pseudomonadota</taxon>
        <taxon>Gammaproteobacteria</taxon>
        <taxon>Cellvibrionales</taxon>
        <taxon>Spongiibacteraceae</taxon>
        <taxon>Zhongshania</taxon>
    </lineage>
</organism>
<dbReference type="OrthoDB" id="9808881at2"/>
<reference evidence="2" key="1">
    <citation type="submission" date="2018-01" db="EMBL/GenBank/DDBJ databases">
        <authorList>
            <person name="Yu X.-D."/>
        </authorList>
    </citation>
    <scope>NUCLEOTIDE SEQUENCE</scope>
    <source>
        <strain evidence="2">ZX-21</strain>
    </source>
</reference>
<dbReference type="SMART" id="SM00463">
    <property type="entry name" value="SMR"/>
    <property type="match status" value="1"/>
</dbReference>
<dbReference type="Pfam" id="PF01713">
    <property type="entry name" value="Smr"/>
    <property type="match status" value="1"/>
</dbReference>
<evidence type="ECO:0000259" key="1">
    <source>
        <dbReference type="PROSITE" id="PS50828"/>
    </source>
</evidence>
<keyword evidence="2" id="KW-0378">Hydrolase</keyword>
<proteinExistence type="predicted"/>
<feature type="domain" description="Smr" evidence="1">
    <location>
        <begin position="93"/>
        <end position="174"/>
    </location>
</feature>
<keyword evidence="2" id="KW-0255">Endonuclease</keyword>
<evidence type="ECO:0000313" key="4">
    <source>
        <dbReference type="Proteomes" id="UP000237222"/>
    </source>
</evidence>
<dbReference type="Gene3D" id="3.30.1370.110">
    <property type="match status" value="1"/>
</dbReference>
<dbReference type="Proteomes" id="UP000274695">
    <property type="component" value="Unassembled WGS sequence"/>
</dbReference>
<evidence type="ECO:0000313" key="2">
    <source>
        <dbReference type="EMBL" id="POP53503.1"/>
    </source>
</evidence>
<dbReference type="PROSITE" id="PS50828">
    <property type="entry name" value="SMR"/>
    <property type="match status" value="1"/>
</dbReference>
<dbReference type="InterPro" id="IPR036063">
    <property type="entry name" value="Smr_dom_sf"/>
</dbReference>
<dbReference type="PANTHER" id="PTHR35562:SF2">
    <property type="entry name" value="DNA ENDONUCLEASE SMRA-RELATED"/>
    <property type="match status" value="1"/>
</dbReference>
<keyword evidence="2" id="KW-0540">Nuclease</keyword>
<accession>A0A2S4HHQ4</accession>
<protein>
    <submittedName>
        <fullName evidence="2">DNA endonuclease SmrA</fullName>
    </submittedName>
</protein>
<dbReference type="GO" id="GO:0004520">
    <property type="term" value="F:DNA endonuclease activity"/>
    <property type="evidence" value="ECO:0007669"/>
    <property type="project" value="TreeGrafter"/>
</dbReference>
<dbReference type="AlphaFoldDB" id="A0A2S4HHQ4"/>
<dbReference type="InterPro" id="IPR002625">
    <property type="entry name" value="Smr_dom"/>
</dbReference>
<dbReference type="SUPFAM" id="SSF160443">
    <property type="entry name" value="SMR domain-like"/>
    <property type="match status" value="1"/>
</dbReference>
<dbReference type="PANTHER" id="PTHR35562">
    <property type="entry name" value="DNA ENDONUCLEASE SMRA-RELATED"/>
    <property type="match status" value="1"/>
</dbReference>
<dbReference type="InterPro" id="IPR047688">
    <property type="entry name" value="Endonuc_SmrA"/>
</dbReference>
<dbReference type="NCBIfam" id="NF033154">
    <property type="entry name" value="endonuc_SmrA"/>
    <property type="match status" value="1"/>
</dbReference>
<comment type="caution">
    <text evidence="2">The sequence shown here is derived from an EMBL/GenBank/DDBJ whole genome shotgun (WGS) entry which is preliminary data.</text>
</comment>
<gene>
    <name evidence="2" type="primary">smrA</name>
    <name evidence="2" type="ORF">C0068_05960</name>
    <name evidence="3" type="ORF">D0911_11580</name>
</gene>
<reference evidence="3 5" key="2">
    <citation type="submission" date="2018-10" db="EMBL/GenBank/DDBJ databases">
        <title>Draft genome sequence of Zhongshania sp. DSW25-10.</title>
        <authorList>
            <person name="Oh J."/>
        </authorList>
    </citation>
    <scope>NUCLEOTIDE SEQUENCE [LARGE SCALE GENOMIC DNA]</scope>
    <source>
        <strain evidence="3 5">DSW25-10</strain>
    </source>
</reference>
<keyword evidence="5" id="KW-1185">Reference proteome</keyword>
<evidence type="ECO:0000313" key="5">
    <source>
        <dbReference type="Proteomes" id="UP000274695"/>
    </source>
</evidence>
<dbReference type="Proteomes" id="UP000237222">
    <property type="component" value="Unassembled WGS sequence"/>
</dbReference>
<dbReference type="EMBL" id="PQGG01000013">
    <property type="protein sequence ID" value="POP53503.1"/>
    <property type="molecule type" value="Genomic_DNA"/>
</dbReference>
<evidence type="ECO:0000313" key="3">
    <source>
        <dbReference type="EMBL" id="RNL61595.1"/>
    </source>
</evidence>